<evidence type="ECO:0000256" key="1">
    <source>
        <dbReference type="SAM" id="MobiDB-lite"/>
    </source>
</evidence>
<gene>
    <name evidence="2" type="ORF">M413DRAFT_413029</name>
</gene>
<proteinExistence type="predicted"/>
<protein>
    <submittedName>
        <fullName evidence="2">Uncharacterized protein</fullName>
    </submittedName>
</protein>
<evidence type="ECO:0000313" key="3">
    <source>
        <dbReference type="Proteomes" id="UP000053424"/>
    </source>
</evidence>
<reference evidence="3" key="2">
    <citation type="submission" date="2015-01" db="EMBL/GenBank/DDBJ databases">
        <title>Evolutionary Origins and Diversification of the Mycorrhizal Mutualists.</title>
        <authorList>
            <consortium name="DOE Joint Genome Institute"/>
            <consortium name="Mycorrhizal Genomics Consortium"/>
            <person name="Kohler A."/>
            <person name="Kuo A."/>
            <person name="Nagy L.G."/>
            <person name="Floudas D."/>
            <person name="Copeland A."/>
            <person name="Barry K.W."/>
            <person name="Cichocki N."/>
            <person name="Veneault-Fourrey C."/>
            <person name="LaButti K."/>
            <person name="Lindquist E.A."/>
            <person name="Lipzen A."/>
            <person name="Lundell T."/>
            <person name="Morin E."/>
            <person name="Murat C."/>
            <person name="Riley R."/>
            <person name="Ohm R."/>
            <person name="Sun H."/>
            <person name="Tunlid A."/>
            <person name="Henrissat B."/>
            <person name="Grigoriev I.V."/>
            <person name="Hibbett D.S."/>
            <person name="Martin F."/>
        </authorList>
    </citation>
    <scope>NUCLEOTIDE SEQUENCE [LARGE SCALE GENOMIC DNA]</scope>
    <source>
        <strain evidence="3">h7</strain>
    </source>
</reference>
<dbReference type="Proteomes" id="UP000053424">
    <property type="component" value="Unassembled WGS sequence"/>
</dbReference>
<feature type="non-terminal residue" evidence="2">
    <location>
        <position position="301"/>
    </location>
</feature>
<keyword evidence="3" id="KW-1185">Reference proteome</keyword>
<sequence length="301" mass="33347">MSVHAYPLPAVPPPPGVGGLEPTPGNVATQGPAPAIDPTVPPAGNVANKPRVQLKDAEIKMIIAGGWTDSYRAAKNKPARQALLAENILPQLRTVNTELTDAVWKLRKSQIKLWFQNEKRKDSARARFTMTRKPSLKQVACHVYKTQIAAIAATRANGARAGTTGYLPVFQGAVNSFIETLNPKQLAELETEKRNWEVKGHPDEMKQKAAENNGLTYLRTCAETQFREMGMRSITWECHKNKAGDTLVQMHDFNREIGGLIIARFEDRHPAVVVAFEDAFMEHMRYIQEVATGAVVEDISK</sequence>
<dbReference type="AlphaFoldDB" id="A0A0C3BRC0"/>
<evidence type="ECO:0000313" key="2">
    <source>
        <dbReference type="EMBL" id="KIM34589.1"/>
    </source>
</evidence>
<dbReference type="EMBL" id="KN831926">
    <property type="protein sequence ID" value="KIM34589.1"/>
    <property type="molecule type" value="Genomic_DNA"/>
</dbReference>
<feature type="region of interest" description="Disordered" evidence="1">
    <location>
        <begin position="1"/>
        <end position="45"/>
    </location>
</feature>
<dbReference type="HOGENOM" id="CLU_926065_0_0_1"/>
<organism evidence="2 3">
    <name type="scientific">Hebeloma cylindrosporum</name>
    <dbReference type="NCBI Taxonomy" id="76867"/>
    <lineage>
        <taxon>Eukaryota</taxon>
        <taxon>Fungi</taxon>
        <taxon>Dikarya</taxon>
        <taxon>Basidiomycota</taxon>
        <taxon>Agaricomycotina</taxon>
        <taxon>Agaricomycetes</taxon>
        <taxon>Agaricomycetidae</taxon>
        <taxon>Agaricales</taxon>
        <taxon>Agaricineae</taxon>
        <taxon>Hymenogastraceae</taxon>
        <taxon>Hebeloma</taxon>
    </lineage>
</organism>
<reference evidence="2 3" key="1">
    <citation type="submission" date="2014-04" db="EMBL/GenBank/DDBJ databases">
        <authorList>
            <consortium name="DOE Joint Genome Institute"/>
            <person name="Kuo A."/>
            <person name="Gay G."/>
            <person name="Dore J."/>
            <person name="Kohler A."/>
            <person name="Nagy L.G."/>
            <person name="Floudas D."/>
            <person name="Copeland A."/>
            <person name="Barry K.W."/>
            <person name="Cichocki N."/>
            <person name="Veneault-Fourrey C."/>
            <person name="LaButti K."/>
            <person name="Lindquist E.A."/>
            <person name="Lipzen A."/>
            <person name="Lundell T."/>
            <person name="Morin E."/>
            <person name="Murat C."/>
            <person name="Sun H."/>
            <person name="Tunlid A."/>
            <person name="Henrissat B."/>
            <person name="Grigoriev I.V."/>
            <person name="Hibbett D.S."/>
            <person name="Martin F."/>
            <person name="Nordberg H.P."/>
            <person name="Cantor M.N."/>
            <person name="Hua S.X."/>
        </authorList>
    </citation>
    <scope>NUCLEOTIDE SEQUENCE [LARGE SCALE GENOMIC DNA]</scope>
    <source>
        <strain evidence="3">h7</strain>
    </source>
</reference>
<dbReference type="OrthoDB" id="3066480at2759"/>
<name>A0A0C3BRC0_HEBCY</name>
<accession>A0A0C3BRC0</accession>